<dbReference type="RefSeq" id="WP_209467150.1">
    <property type="nucleotide sequence ID" value="NZ_JAGGLG010000021.1"/>
</dbReference>
<evidence type="ECO:0000313" key="2">
    <source>
        <dbReference type="EMBL" id="MBP2019029.1"/>
    </source>
</evidence>
<sequence length="272" mass="30126">MLTETQQAEVAALQQAVEAHDGIALKLNWDILRRADRTDPDFLRYQDGRLVGFLGVYAFGSEVEVCGMVHPEARRQGHFQALYDQAMAYCREAGFTEILLNTPSASRSGQAFLRRQGARYAFTEHQMKWMGAAVPAPVPGLLRPAAPEDLETQVRLDVEAFGMSEADARSANTELLQDADTTAYMVMHEGATVGKLRVQRSGSEAWIYGFAILPRFQGRGIGRRVLETVVADCASQGCDVFLEVEAKNDRALHLYTSVGFQVLRGQDYYTPG</sequence>
<dbReference type="PANTHER" id="PTHR43617:SF20">
    <property type="entry name" value="N-ALPHA-ACETYLTRANSFERASE RIMI"/>
    <property type="match status" value="1"/>
</dbReference>
<dbReference type="Pfam" id="PF00583">
    <property type="entry name" value="Acetyltransf_1"/>
    <property type="match status" value="2"/>
</dbReference>
<keyword evidence="3" id="KW-1185">Reference proteome</keyword>
<protein>
    <submittedName>
        <fullName evidence="2">Ribosomal protein S18 acetylase RimI-like enzyme</fullName>
    </submittedName>
</protein>
<feature type="domain" description="N-acetyltransferase" evidence="1">
    <location>
        <begin position="3"/>
        <end position="135"/>
    </location>
</feature>
<accession>A0ABS4JU17</accession>
<feature type="domain" description="N-acetyltransferase" evidence="1">
    <location>
        <begin position="140"/>
        <end position="272"/>
    </location>
</feature>
<evidence type="ECO:0000313" key="3">
    <source>
        <dbReference type="Proteomes" id="UP001519289"/>
    </source>
</evidence>
<dbReference type="Proteomes" id="UP001519289">
    <property type="component" value="Unassembled WGS sequence"/>
</dbReference>
<dbReference type="InterPro" id="IPR000182">
    <property type="entry name" value="GNAT_dom"/>
</dbReference>
<dbReference type="InterPro" id="IPR050276">
    <property type="entry name" value="MshD_Acetyltransferase"/>
</dbReference>
<organism evidence="2 3">
    <name type="scientific">Symbiobacterium terraclitae</name>
    <dbReference type="NCBI Taxonomy" id="557451"/>
    <lineage>
        <taxon>Bacteria</taxon>
        <taxon>Bacillati</taxon>
        <taxon>Bacillota</taxon>
        <taxon>Clostridia</taxon>
        <taxon>Eubacteriales</taxon>
        <taxon>Symbiobacteriaceae</taxon>
        <taxon>Symbiobacterium</taxon>
    </lineage>
</organism>
<comment type="caution">
    <text evidence="2">The sequence shown here is derived from an EMBL/GenBank/DDBJ whole genome shotgun (WGS) entry which is preliminary data.</text>
</comment>
<reference evidence="2 3" key="1">
    <citation type="submission" date="2021-03" db="EMBL/GenBank/DDBJ databases">
        <title>Genomic Encyclopedia of Type Strains, Phase IV (KMG-IV): sequencing the most valuable type-strain genomes for metagenomic binning, comparative biology and taxonomic classification.</title>
        <authorList>
            <person name="Goeker M."/>
        </authorList>
    </citation>
    <scope>NUCLEOTIDE SEQUENCE [LARGE SCALE GENOMIC DNA]</scope>
    <source>
        <strain evidence="2 3">DSM 27138</strain>
    </source>
</reference>
<dbReference type="InterPro" id="IPR016181">
    <property type="entry name" value="Acyl_CoA_acyltransferase"/>
</dbReference>
<dbReference type="PROSITE" id="PS51186">
    <property type="entry name" value="GNAT"/>
    <property type="match status" value="2"/>
</dbReference>
<proteinExistence type="predicted"/>
<evidence type="ECO:0000259" key="1">
    <source>
        <dbReference type="PROSITE" id="PS51186"/>
    </source>
</evidence>
<dbReference type="CDD" id="cd04301">
    <property type="entry name" value="NAT_SF"/>
    <property type="match status" value="2"/>
</dbReference>
<dbReference type="EMBL" id="JAGGLG010000021">
    <property type="protein sequence ID" value="MBP2019029.1"/>
    <property type="molecule type" value="Genomic_DNA"/>
</dbReference>
<dbReference type="Gene3D" id="3.40.630.30">
    <property type="match status" value="1"/>
</dbReference>
<name>A0ABS4JU17_9FIRM</name>
<dbReference type="SUPFAM" id="SSF55729">
    <property type="entry name" value="Acyl-CoA N-acyltransferases (Nat)"/>
    <property type="match status" value="2"/>
</dbReference>
<dbReference type="PANTHER" id="PTHR43617">
    <property type="entry name" value="L-AMINO ACID N-ACETYLTRANSFERASE"/>
    <property type="match status" value="1"/>
</dbReference>
<gene>
    <name evidence="2" type="ORF">J2Z79_002445</name>
</gene>